<dbReference type="EMBL" id="BSSU01000014">
    <property type="protein sequence ID" value="GLX83282.1"/>
    <property type="molecule type" value="Genomic_DNA"/>
</dbReference>
<evidence type="ECO:0000313" key="14">
    <source>
        <dbReference type="EMBL" id="GLX83282.1"/>
    </source>
</evidence>
<dbReference type="Pfam" id="PF00293">
    <property type="entry name" value="NUDIX"/>
    <property type="match status" value="1"/>
</dbReference>
<evidence type="ECO:0000256" key="2">
    <source>
        <dbReference type="ARBA" id="ARBA00007482"/>
    </source>
</evidence>
<evidence type="ECO:0000256" key="12">
    <source>
        <dbReference type="ARBA" id="ARBA00049546"/>
    </source>
</evidence>
<reference evidence="14 15" key="1">
    <citation type="submission" date="2023-03" db="EMBL/GenBank/DDBJ databases">
        <title>Draft genome sequence of Thalassotalea eurytherma JCM 18482T.</title>
        <authorList>
            <person name="Sawabe T."/>
        </authorList>
    </citation>
    <scope>NUCLEOTIDE SEQUENCE [LARGE SCALE GENOMIC DNA]</scope>
    <source>
        <strain evidence="14 15">JCM 18482</strain>
    </source>
</reference>
<comment type="catalytic activity">
    <reaction evidence="12">
        <text>ADP-D-ribose + H2O = D-ribose 5-phosphate + AMP + 2 H(+)</text>
        <dbReference type="Rhea" id="RHEA:10412"/>
        <dbReference type="ChEBI" id="CHEBI:15377"/>
        <dbReference type="ChEBI" id="CHEBI:15378"/>
        <dbReference type="ChEBI" id="CHEBI:57967"/>
        <dbReference type="ChEBI" id="CHEBI:78346"/>
        <dbReference type="ChEBI" id="CHEBI:456215"/>
        <dbReference type="EC" id="3.6.1.13"/>
    </reaction>
</comment>
<comment type="cofactor">
    <cofactor evidence="1">
        <name>Mg(2+)</name>
        <dbReference type="ChEBI" id="CHEBI:18420"/>
    </cofactor>
</comment>
<dbReference type="InterPro" id="IPR015797">
    <property type="entry name" value="NUDIX_hydrolase-like_dom_sf"/>
</dbReference>
<evidence type="ECO:0000256" key="4">
    <source>
        <dbReference type="ARBA" id="ARBA00013297"/>
    </source>
</evidence>
<gene>
    <name evidence="14" type="primary">aspP</name>
    <name evidence="14" type="ORF">theurythT_27340</name>
</gene>
<dbReference type="PANTHER" id="PTHR11839:SF5">
    <property type="entry name" value="ADP-RIBOSE PYROPHOSPHATASE"/>
    <property type="match status" value="1"/>
</dbReference>
<keyword evidence="5" id="KW-0479">Metal-binding</keyword>
<evidence type="ECO:0000256" key="8">
    <source>
        <dbReference type="ARBA" id="ARBA00025164"/>
    </source>
</evidence>
<proteinExistence type="inferred from homology"/>
<keyword evidence="7" id="KW-0460">Magnesium</keyword>
<keyword evidence="6" id="KW-0378">Hydrolase</keyword>
<evidence type="ECO:0000313" key="15">
    <source>
        <dbReference type="Proteomes" id="UP001157133"/>
    </source>
</evidence>
<evidence type="ECO:0000256" key="6">
    <source>
        <dbReference type="ARBA" id="ARBA00022801"/>
    </source>
</evidence>
<dbReference type="PROSITE" id="PS00893">
    <property type="entry name" value="NUDIX_BOX"/>
    <property type="match status" value="1"/>
</dbReference>
<dbReference type="EC" id="3.6.1.13" evidence="3"/>
<dbReference type="CDD" id="cd24155">
    <property type="entry name" value="NUDIX_ADPRase"/>
    <property type="match status" value="1"/>
</dbReference>
<dbReference type="RefSeq" id="WP_284208695.1">
    <property type="nucleotide sequence ID" value="NZ_BSSU01000014.1"/>
</dbReference>
<evidence type="ECO:0000256" key="7">
    <source>
        <dbReference type="ARBA" id="ARBA00022842"/>
    </source>
</evidence>
<dbReference type="NCBIfam" id="TIGR00052">
    <property type="entry name" value="nudix-type nucleoside diphosphatase, YffH/AdpP family"/>
    <property type="match status" value="1"/>
</dbReference>
<evidence type="ECO:0000256" key="3">
    <source>
        <dbReference type="ARBA" id="ARBA00012453"/>
    </source>
</evidence>
<protein>
    <recommendedName>
        <fullName evidence="4">ADP-ribose pyrophosphatase</fullName>
        <ecNumber evidence="3">3.6.1.13</ecNumber>
    </recommendedName>
    <alternativeName>
        <fullName evidence="9">ADP-ribose diphosphatase</fullName>
    </alternativeName>
    <alternativeName>
        <fullName evidence="11">ADP-ribose phosphohydrolase</fullName>
    </alternativeName>
    <alternativeName>
        <fullName evidence="10">Adenosine diphosphoribose pyrophosphatase</fullName>
    </alternativeName>
</protein>
<comment type="similarity">
    <text evidence="2">Belongs to the Nudix hydrolase family. NudF subfamily.</text>
</comment>
<dbReference type="PANTHER" id="PTHR11839">
    <property type="entry name" value="UDP/ADP-SUGAR PYROPHOSPHATASE"/>
    <property type="match status" value="1"/>
</dbReference>
<dbReference type="PROSITE" id="PS51462">
    <property type="entry name" value="NUDIX"/>
    <property type="match status" value="1"/>
</dbReference>
<sequence length="214" mass="24128">MSKTKSLLFQYDSNEFEVKSITTCYKGFFSINKYALTHRNFDGQNSGLIEREIFERGDAVILLPYDPIRDVVVFNEQFRAGALNRSYSPWLLEFVAGMFGENEDPVDVAIREAKEEANLDIEKNDIFHIMNYLSSPGGTTEQLHLYGAIVDSEGVGGVYGLPEEGEDIKVHVIDREEAMALLHTGKINNAATIIALQWLALNVDDLQAKYARDR</sequence>
<accession>A0ABQ6H930</accession>
<evidence type="ECO:0000256" key="11">
    <source>
        <dbReference type="ARBA" id="ARBA00033056"/>
    </source>
</evidence>
<evidence type="ECO:0000256" key="1">
    <source>
        <dbReference type="ARBA" id="ARBA00001946"/>
    </source>
</evidence>
<dbReference type="Gene3D" id="3.90.79.10">
    <property type="entry name" value="Nucleoside Triphosphate Pyrophosphohydrolase"/>
    <property type="match status" value="1"/>
</dbReference>
<dbReference type="SUPFAM" id="SSF55811">
    <property type="entry name" value="Nudix"/>
    <property type="match status" value="1"/>
</dbReference>
<evidence type="ECO:0000259" key="13">
    <source>
        <dbReference type="PROSITE" id="PS51462"/>
    </source>
</evidence>
<dbReference type="InterPro" id="IPR020084">
    <property type="entry name" value="NUDIX_hydrolase_CS"/>
</dbReference>
<evidence type="ECO:0000256" key="5">
    <source>
        <dbReference type="ARBA" id="ARBA00022723"/>
    </source>
</evidence>
<feature type="domain" description="Nudix hydrolase" evidence="13">
    <location>
        <begin position="55"/>
        <end position="195"/>
    </location>
</feature>
<name>A0ABQ6H930_9GAMM</name>
<organism evidence="14 15">
    <name type="scientific">Thalassotalea eurytherma</name>
    <dbReference type="NCBI Taxonomy" id="1144278"/>
    <lineage>
        <taxon>Bacteria</taxon>
        <taxon>Pseudomonadati</taxon>
        <taxon>Pseudomonadota</taxon>
        <taxon>Gammaproteobacteria</taxon>
        <taxon>Alteromonadales</taxon>
        <taxon>Colwelliaceae</taxon>
        <taxon>Thalassotalea</taxon>
    </lineage>
</organism>
<dbReference type="Proteomes" id="UP001157133">
    <property type="component" value="Unassembled WGS sequence"/>
</dbReference>
<dbReference type="InterPro" id="IPR000086">
    <property type="entry name" value="NUDIX_hydrolase_dom"/>
</dbReference>
<evidence type="ECO:0000256" key="10">
    <source>
        <dbReference type="ARBA" id="ARBA00030308"/>
    </source>
</evidence>
<evidence type="ECO:0000256" key="9">
    <source>
        <dbReference type="ARBA" id="ARBA00030162"/>
    </source>
</evidence>
<comment type="function">
    <text evidence="8">Acts on ADP-mannose and ADP-glucose as well as ADP-ribose. Prevents glycogen biosynthesis. The reaction catalyzed by this enzyme is a limiting step of the gluconeogenic process.</text>
</comment>
<keyword evidence="15" id="KW-1185">Reference proteome</keyword>
<comment type="caution">
    <text evidence="14">The sequence shown here is derived from an EMBL/GenBank/DDBJ whole genome shotgun (WGS) entry which is preliminary data.</text>
</comment>
<dbReference type="InterPro" id="IPR004385">
    <property type="entry name" value="NDP_pyrophosphatase"/>
</dbReference>